<dbReference type="InterPro" id="IPR011009">
    <property type="entry name" value="Kinase-like_dom_sf"/>
</dbReference>
<dbReference type="InterPro" id="IPR002575">
    <property type="entry name" value="Aminoglycoside_PTrfase"/>
</dbReference>
<evidence type="ECO:0000256" key="1">
    <source>
        <dbReference type="ARBA" id="ARBA00038240"/>
    </source>
</evidence>
<comment type="caution">
    <text evidence="3">The sequence shown here is derived from an EMBL/GenBank/DDBJ whole genome shotgun (WGS) entry which is preliminary data.</text>
</comment>
<dbReference type="PANTHER" id="PTHR21064:SF6">
    <property type="entry name" value="AMINOGLYCOSIDE PHOSPHOTRANSFERASE DOMAIN-CONTAINING PROTEIN"/>
    <property type="match status" value="1"/>
</dbReference>
<dbReference type="Gene3D" id="3.30.200.20">
    <property type="entry name" value="Phosphorylase Kinase, domain 1"/>
    <property type="match status" value="1"/>
</dbReference>
<evidence type="ECO:0000313" key="3">
    <source>
        <dbReference type="EMBL" id="MBB5817310.1"/>
    </source>
</evidence>
<dbReference type="GO" id="GO:0004413">
    <property type="term" value="F:homoserine kinase activity"/>
    <property type="evidence" value="ECO:0007669"/>
    <property type="project" value="UniProtKB-EC"/>
</dbReference>
<name>A0A7W9IB54_9ACTN</name>
<dbReference type="Proteomes" id="UP000540685">
    <property type="component" value="Unassembled WGS sequence"/>
</dbReference>
<dbReference type="EC" id="2.7.1.39" evidence="3"/>
<reference evidence="3 4" key="1">
    <citation type="submission" date="2020-08" db="EMBL/GenBank/DDBJ databases">
        <title>Sequencing the genomes of 1000 actinobacteria strains.</title>
        <authorList>
            <person name="Klenk H.-P."/>
        </authorList>
    </citation>
    <scope>NUCLEOTIDE SEQUENCE [LARGE SCALE GENOMIC DNA]</scope>
    <source>
        <strain evidence="3 4">DSM 46887</strain>
    </source>
</reference>
<dbReference type="AlphaFoldDB" id="A0A7W9IB54"/>
<keyword evidence="4" id="KW-1185">Reference proteome</keyword>
<dbReference type="EMBL" id="JACHMP010000001">
    <property type="protein sequence ID" value="MBB5817310.1"/>
    <property type="molecule type" value="Genomic_DNA"/>
</dbReference>
<proteinExistence type="inferred from homology"/>
<dbReference type="GO" id="GO:0009088">
    <property type="term" value="P:threonine biosynthetic process"/>
    <property type="evidence" value="ECO:0007669"/>
    <property type="project" value="TreeGrafter"/>
</dbReference>
<dbReference type="InterPro" id="IPR050249">
    <property type="entry name" value="Pseudomonas-type_ThrB"/>
</dbReference>
<evidence type="ECO:0000313" key="4">
    <source>
        <dbReference type="Proteomes" id="UP000540685"/>
    </source>
</evidence>
<keyword evidence="3" id="KW-0418">Kinase</keyword>
<keyword evidence="3" id="KW-0808">Transferase</keyword>
<comment type="similarity">
    <text evidence="1">Belongs to the pseudomonas-type ThrB family.</text>
</comment>
<accession>A0A7W9IB54</accession>
<dbReference type="SUPFAM" id="SSF56112">
    <property type="entry name" value="Protein kinase-like (PK-like)"/>
    <property type="match status" value="1"/>
</dbReference>
<evidence type="ECO:0000259" key="2">
    <source>
        <dbReference type="Pfam" id="PF01636"/>
    </source>
</evidence>
<organism evidence="3 4">
    <name type="scientific">Streptosporangium becharense</name>
    <dbReference type="NCBI Taxonomy" id="1816182"/>
    <lineage>
        <taxon>Bacteria</taxon>
        <taxon>Bacillati</taxon>
        <taxon>Actinomycetota</taxon>
        <taxon>Actinomycetes</taxon>
        <taxon>Streptosporangiales</taxon>
        <taxon>Streptosporangiaceae</taxon>
        <taxon>Streptosporangium</taxon>
    </lineage>
</organism>
<sequence length="311" mass="34384">MTAGRPAARRTPETDVALLMAAYGLDVLRARPLAGGVENSHVRVETQAGPVVLTVLRKRSPESARQYARLLRHLFLTGAPVPRIHASRDGDWVTSHLGSPAIVCDFVEGRTLPRLPPPGLVEQAGMLLGRVHRTAAGFRSPLRPHLRLGDAEADLLESLPDGAFSRWATATLRATRYAMEHPGPRVPVHADLFPDNIILKDDGTLVFIDWEDGSLDVPEVDVGMAVLGLCCRRSLSVRRARCLLRGYRAGREAEPDTRLIRDAARHAAVIVALRRCLWRREGRLPADPLRSPAVMHGIERSVTERWRQVEP</sequence>
<feature type="domain" description="Aminoglycoside phosphotransferase" evidence="2">
    <location>
        <begin position="30"/>
        <end position="241"/>
    </location>
</feature>
<dbReference type="Pfam" id="PF01636">
    <property type="entry name" value="APH"/>
    <property type="match status" value="1"/>
</dbReference>
<gene>
    <name evidence="3" type="ORF">F4562_000372</name>
</gene>
<dbReference type="RefSeq" id="WP_184540448.1">
    <property type="nucleotide sequence ID" value="NZ_JACHMP010000001.1"/>
</dbReference>
<dbReference type="PANTHER" id="PTHR21064">
    <property type="entry name" value="AMINOGLYCOSIDE PHOSPHOTRANSFERASE DOMAIN-CONTAINING PROTEIN-RELATED"/>
    <property type="match status" value="1"/>
</dbReference>
<dbReference type="Gene3D" id="3.90.1200.10">
    <property type="match status" value="1"/>
</dbReference>
<protein>
    <submittedName>
        <fullName evidence="3">Homoserine kinase type II</fullName>
        <ecNumber evidence="3">2.7.1.39</ecNumber>
    </submittedName>
</protein>